<feature type="domain" description="FAS1" evidence="2">
    <location>
        <begin position="174"/>
        <end position="328"/>
    </location>
</feature>
<gene>
    <name evidence="3" type="ORF">K7432_007193</name>
</gene>
<dbReference type="SUPFAM" id="SSF82153">
    <property type="entry name" value="FAS1 domain"/>
    <property type="match status" value="2"/>
</dbReference>
<keyword evidence="1" id="KW-0732">Signal</keyword>
<keyword evidence="4" id="KW-1185">Reference proteome</keyword>
<organism evidence="3 4">
    <name type="scientific">Basidiobolus ranarum</name>
    <dbReference type="NCBI Taxonomy" id="34480"/>
    <lineage>
        <taxon>Eukaryota</taxon>
        <taxon>Fungi</taxon>
        <taxon>Fungi incertae sedis</taxon>
        <taxon>Zoopagomycota</taxon>
        <taxon>Entomophthoromycotina</taxon>
        <taxon>Basidiobolomycetes</taxon>
        <taxon>Basidiobolales</taxon>
        <taxon>Basidiobolaceae</taxon>
        <taxon>Basidiobolus</taxon>
    </lineage>
</organism>
<dbReference type="InterPro" id="IPR036378">
    <property type="entry name" value="FAS1_dom_sf"/>
</dbReference>
<evidence type="ECO:0000259" key="2">
    <source>
        <dbReference type="PROSITE" id="PS50213"/>
    </source>
</evidence>
<dbReference type="InterPro" id="IPR000782">
    <property type="entry name" value="FAS1_domain"/>
</dbReference>
<accession>A0ABR2W0H7</accession>
<feature type="chain" id="PRO_5046539734" description="FAS1 domain-containing protein" evidence="1">
    <location>
        <begin position="22"/>
        <end position="349"/>
    </location>
</feature>
<dbReference type="Proteomes" id="UP001479436">
    <property type="component" value="Unassembled WGS sequence"/>
</dbReference>
<sequence length="349" mass="40193">MLAKRLLSTLLLCLSFDPIISIPKDLRPVPNNILDVILEDGRFSRLIDILGSHQGLAGDLTDPRQEVTFLAPIDSAFEKIQDKHYGRIPKEQIQDLLDYHVLPGAIDTDLFEDKHLFETLLQSYSLKGHHQHIRVIHHNGVPYLNDRVQIIDGDLEATNGYVHAVDELLTLPPSIHKVIRQFDRYHFSILVSALSDTRLFKTIESKRGITGFLPTNNAFRSLGCRNLKYLFSSKGEEDLERLLEYHFSPKIVYTTELNQKYRFVDMNEPQQYSREIEIPTLLGNERISLKAKRLQSGRVRVKVNDYANVIYDDAITENGVLHVIDSVLIPEDLDLPDPEWMDDEYCDEF</sequence>
<dbReference type="Pfam" id="PF02469">
    <property type="entry name" value="Fasciclin"/>
    <property type="match status" value="2"/>
</dbReference>
<dbReference type="PANTHER" id="PTHR10900:SF77">
    <property type="entry name" value="FI19380P1"/>
    <property type="match status" value="1"/>
</dbReference>
<name>A0ABR2W0H7_9FUNG</name>
<dbReference type="InterPro" id="IPR050904">
    <property type="entry name" value="Adhesion/Biosynth-related"/>
</dbReference>
<dbReference type="PANTHER" id="PTHR10900">
    <property type="entry name" value="PERIOSTIN-RELATED"/>
    <property type="match status" value="1"/>
</dbReference>
<evidence type="ECO:0000313" key="4">
    <source>
        <dbReference type="Proteomes" id="UP001479436"/>
    </source>
</evidence>
<dbReference type="EMBL" id="JASJQH010007221">
    <property type="protein sequence ID" value="KAK9712375.1"/>
    <property type="molecule type" value="Genomic_DNA"/>
</dbReference>
<proteinExistence type="predicted"/>
<feature type="signal peptide" evidence="1">
    <location>
        <begin position="1"/>
        <end position="21"/>
    </location>
</feature>
<dbReference type="Gene3D" id="2.30.180.10">
    <property type="entry name" value="FAS1 domain"/>
    <property type="match status" value="2"/>
</dbReference>
<reference evidence="3 4" key="1">
    <citation type="submission" date="2023-04" db="EMBL/GenBank/DDBJ databases">
        <title>Genome of Basidiobolus ranarum AG-B5.</title>
        <authorList>
            <person name="Stajich J.E."/>
            <person name="Carter-House D."/>
            <person name="Gryganskyi A."/>
        </authorList>
    </citation>
    <scope>NUCLEOTIDE SEQUENCE [LARGE SCALE GENOMIC DNA]</scope>
    <source>
        <strain evidence="3 4">AG-B5</strain>
    </source>
</reference>
<dbReference type="PROSITE" id="PS50213">
    <property type="entry name" value="FAS1"/>
    <property type="match status" value="2"/>
</dbReference>
<dbReference type="SMART" id="SM00554">
    <property type="entry name" value="FAS1"/>
    <property type="match status" value="2"/>
</dbReference>
<protein>
    <recommendedName>
        <fullName evidence="2">FAS1 domain-containing protein</fullName>
    </recommendedName>
</protein>
<comment type="caution">
    <text evidence="3">The sequence shown here is derived from an EMBL/GenBank/DDBJ whole genome shotgun (WGS) entry which is preliminary data.</text>
</comment>
<feature type="domain" description="FAS1" evidence="2">
    <location>
        <begin position="30"/>
        <end position="169"/>
    </location>
</feature>
<evidence type="ECO:0000256" key="1">
    <source>
        <dbReference type="SAM" id="SignalP"/>
    </source>
</evidence>
<evidence type="ECO:0000313" key="3">
    <source>
        <dbReference type="EMBL" id="KAK9712375.1"/>
    </source>
</evidence>